<evidence type="ECO:0000313" key="8">
    <source>
        <dbReference type="Proteomes" id="UP000694565"/>
    </source>
</evidence>
<evidence type="ECO:0000256" key="1">
    <source>
        <dbReference type="ARBA" id="ARBA00022723"/>
    </source>
</evidence>
<dbReference type="InterPro" id="IPR001841">
    <property type="entry name" value="Znf_RING"/>
</dbReference>
<reference evidence="7" key="2">
    <citation type="submission" date="2025-09" db="UniProtKB">
        <authorList>
            <consortium name="Ensembl"/>
        </authorList>
    </citation>
    <scope>IDENTIFICATION</scope>
</reference>
<keyword evidence="8" id="KW-1185">Reference proteome</keyword>
<keyword evidence="3" id="KW-0862">Zinc</keyword>
<dbReference type="Pfam" id="PF13445">
    <property type="entry name" value="zf-RING_UBOX"/>
    <property type="match status" value="1"/>
</dbReference>
<evidence type="ECO:0000256" key="3">
    <source>
        <dbReference type="ARBA" id="ARBA00022833"/>
    </source>
</evidence>
<evidence type="ECO:0000256" key="5">
    <source>
        <dbReference type="SAM" id="MobiDB-lite"/>
    </source>
</evidence>
<dbReference type="InterPro" id="IPR013083">
    <property type="entry name" value="Znf_RING/FYVE/PHD"/>
</dbReference>
<dbReference type="GO" id="GO:0008270">
    <property type="term" value="F:zinc ion binding"/>
    <property type="evidence" value="ECO:0007669"/>
    <property type="project" value="UniProtKB-KW"/>
</dbReference>
<dbReference type="AlphaFoldDB" id="A0A8C2WBI6"/>
<dbReference type="PROSITE" id="PS00518">
    <property type="entry name" value="ZF_RING_1"/>
    <property type="match status" value="1"/>
</dbReference>
<dbReference type="InterPro" id="IPR017907">
    <property type="entry name" value="Znf_RING_CS"/>
</dbReference>
<dbReference type="Gene3D" id="3.30.40.10">
    <property type="entry name" value="Zinc/RING finger domain, C3HC4 (zinc finger)"/>
    <property type="match status" value="1"/>
</dbReference>
<protein>
    <recommendedName>
        <fullName evidence="6">RING-type domain-containing protein</fullName>
    </recommendedName>
</protein>
<evidence type="ECO:0000313" key="7">
    <source>
        <dbReference type="Ensembl" id="ENSCLMP00005000109.1"/>
    </source>
</evidence>
<reference evidence="7" key="1">
    <citation type="submission" date="2025-08" db="UniProtKB">
        <authorList>
            <consortium name="Ensembl"/>
        </authorList>
    </citation>
    <scope>IDENTIFICATION</scope>
</reference>
<keyword evidence="1" id="KW-0479">Metal-binding</keyword>
<dbReference type="Proteomes" id="UP000694565">
    <property type="component" value="Unplaced"/>
</dbReference>
<evidence type="ECO:0000256" key="4">
    <source>
        <dbReference type="PROSITE-ProRule" id="PRU00175"/>
    </source>
</evidence>
<evidence type="ECO:0000259" key="6">
    <source>
        <dbReference type="PROSITE" id="PS50089"/>
    </source>
</evidence>
<evidence type="ECO:0000256" key="2">
    <source>
        <dbReference type="ARBA" id="ARBA00022771"/>
    </source>
</evidence>
<dbReference type="PANTHER" id="PTHR25465:SF31">
    <property type="entry name" value="RING-TYPE DOMAIN-CONTAINING PROTEIN"/>
    <property type="match status" value="1"/>
</dbReference>
<dbReference type="InterPro" id="IPR027370">
    <property type="entry name" value="Znf-RING_euk"/>
</dbReference>
<organism evidence="7 8">
    <name type="scientific">Cyclopterus lumpus</name>
    <name type="common">Lumpsucker</name>
    <dbReference type="NCBI Taxonomy" id="8103"/>
    <lineage>
        <taxon>Eukaryota</taxon>
        <taxon>Metazoa</taxon>
        <taxon>Chordata</taxon>
        <taxon>Craniata</taxon>
        <taxon>Vertebrata</taxon>
        <taxon>Euteleostomi</taxon>
        <taxon>Actinopterygii</taxon>
        <taxon>Neopterygii</taxon>
        <taxon>Teleostei</taxon>
        <taxon>Neoteleostei</taxon>
        <taxon>Acanthomorphata</taxon>
        <taxon>Eupercaria</taxon>
        <taxon>Perciformes</taxon>
        <taxon>Cottioidei</taxon>
        <taxon>Cottales</taxon>
        <taxon>Cyclopteridae</taxon>
        <taxon>Cyclopterus</taxon>
    </lineage>
</organism>
<dbReference type="SMART" id="SM00184">
    <property type="entry name" value="RING"/>
    <property type="match status" value="1"/>
</dbReference>
<dbReference type="PANTHER" id="PTHR25465">
    <property type="entry name" value="B-BOX DOMAIN CONTAINING"/>
    <property type="match status" value="1"/>
</dbReference>
<dbReference type="InterPro" id="IPR051051">
    <property type="entry name" value="E3_ubiq-ligase_TRIM/RNF"/>
</dbReference>
<feature type="region of interest" description="Disordered" evidence="5">
    <location>
        <begin position="90"/>
        <end position="115"/>
    </location>
</feature>
<sequence>MSLSKPEEQLAHELSCPICLQLFSDPVVLPCGHNYCWACIRKTADRTDKAPHCCPECREEYQAPAARNEKSVEHKSQNVPPVFAGGFLQAAGDRESPSEDGSGAGSIRGYRGQTGRQGGDCHGVYGCTGGQVKATHAPKQVH</sequence>
<accession>A0A8C2WBI6</accession>
<dbReference type="GeneTree" id="ENSGT00940000178711"/>
<dbReference type="Ensembl" id="ENSCLMT00005000117.1">
    <property type="protein sequence ID" value="ENSCLMP00005000109.1"/>
    <property type="gene ID" value="ENSCLMG00005000091.1"/>
</dbReference>
<feature type="domain" description="RING-type" evidence="6">
    <location>
        <begin position="16"/>
        <end position="58"/>
    </location>
</feature>
<name>A0A8C2WBI6_CYCLU</name>
<dbReference type="PROSITE" id="PS50089">
    <property type="entry name" value="ZF_RING_2"/>
    <property type="match status" value="1"/>
</dbReference>
<keyword evidence="2 4" id="KW-0863">Zinc-finger</keyword>
<proteinExistence type="predicted"/>
<dbReference type="SUPFAM" id="SSF57850">
    <property type="entry name" value="RING/U-box"/>
    <property type="match status" value="1"/>
</dbReference>